<name>A0A1H8KGG7_9FIRM</name>
<reference evidence="1 2" key="1">
    <citation type="submission" date="2016-10" db="EMBL/GenBank/DDBJ databases">
        <authorList>
            <person name="de Groot N.N."/>
        </authorList>
    </citation>
    <scope>NUCLEOTIDE SEQUENCE [LARGE SCALE GENOMIC DNA]</scope>
    <source>
        <strain evidence="1 2">Calf135</strain>
    </source>
</reference>
<dbReference type="EMBL" id="FODF01000030">
    <property type="protein sequence ID" value="SEN92059.1"/>
    <property type="molecule type" value="Genomic_DNA"/>
</dbReference>
<evidence type="ECO:0000313" key="1">
    <source>
        <dbReference type="EMBL" id="SEN92059.1"/>
    </source>
</evidence>
<protein>
    <submittedName>
        <fullName evidence="1">Uncharacterized protein</fullName>
    </submittedName>
</protein>
<dbReference type="RefSeq" id="WP_091976160.1">
    <property type="nucleotide sequence ID" value="NZ_FODF01000030.1"/>
</dbReference>
<accession>A0A1H8KGG7</accession>
<proteinExistence type="predicted"/>
<dbReference type="STRING" id="215200.SAMN05216454_13011"/>
<evidence type="ECO:0000313" key="2">
    <source>
        <dbReference type="Proteomes" id="UP000199512"/>
    </source>
</evidence>
<dbReference type="AlphaFoldDB" id="A0A1H8KGG7"/>
<gene>
    <name evidence="1" type="ORF">SAMN05216454_13011</name>
</gene>
<keyword evidence="2" id="KW-1185">Reference proteome</keyword>
<dbReference type="Proteomes" id="UP000199512">
    <property type="component" value="Unassembled WGS sequence"/>
</dbReference>
<organism evidence="1 2">
    <name type="scientific">Peptostreptococcus russellii</name>
    <dbReference type="NCBI Taxonomy" id="215200"/>
    <lineage>
        <taxon>Bacteria</taxon>
        <taxon>Bacillati</taxon>
        <taxon>Bacillota</taxon>
        <taxon>Clostridia</taxon>
        <taxon>Peptostreptococcales</taxon>
        <taxon>Peptostreptococcaceae</taxon>
        <taxon>Peptostreptococcus</taxon>
    </lineage>
</organism>
<sequence>MKIKIGNTSKNNFEVYDNHEKIFGCNSEVFLSLEYFSDNYLVGITFTSKQGGYNFKLFSYFEELLKEKMFLKNIGIDDETFYHMTEFIPLGVPLLYQQ</sequence>